<organism evidence="1 2">
    <name type="scientific">Microcystis aeruginosa PCC 9809</name>
    <dbReference type="NCBI Taxonomy" id="1160285"/>
    <lineage>
        <taxon>Bacteria</taxon>
        <taxon>Bacillati</taxon>
        <taxon>Cyanobacteriota</taxon>
        <taxon>Cyanophyceae</taxon>
        <taxon>Oscillatoriophycideae</taxon>
        <taxon>Chroococcales</taxon>
        <taxon>Microcystaceae</taxon>
        <taxon>Microcystis</taxon>
    </lineage>
</organism>
<dbReference type="NCBIfam" id="TIGR02595">
    <property type="entry name" value="PEP_CTERM"/>
    <property type="match status" value="1"/>
</dbReference>
<dbReference type="AlphaFoldDB" id="I4HW44"/>
<accession>I4HW44</accession>
<dbReference type="InterPro" id="IPR012334">
    <property type="entry name" value="Pectin_lyas_fold"/>
</dbReference>
<dbReference type="SUPFAM" id="SSF51126">
    <property type="entry name" value="Pectin lyase-like"/>
    <property type="match status" value="1"/>
</dbReference>
<name>I4HW44_MICAE</name>
<dbReference type="InterPro" id="IPR011050">
    <property type="entry name" value="Pectin_lyase_fold/virulence"/>
</dbReference>
<protein>
    <submittedName>
        <fullName evidence="1">Cadherin</fullName>
    </submittedName>
</protein>
<dbReference type="Gene3D" id="2.160.20.10">
    <property type="entry name" value="Single-stranded right-handed beta-helix, Pectin lyase-like"/>
    <property type="match status" value="1"/>
</dbReference>
<evidence type="ECO:0000313" key="2">
    <source>
        <dbReference type="Proteomes" id="UP000004775"/>
    </source>
</evidence>
<dbReference type="EMBL" id="CAIO01000318">
    <property type="protein sequence ID" value="CCI26268.1"/>
    <property type="molecule type" value="Genomic_DNA"/>
</dbReference>
<dbReference type="InterPro" id="IPR026374">
    <property type="entry name" value="Cyano_PEP"/>
</dbReference>
<dbReference type="Proteomes" id="UP000004775">
    <property type="component" value="Unassembled WGS sequence"/>
</dbReference>
<dbReference type="HOGENOM" id="CLU_694100_0_0_3"/>
<reference evidence="1 2" key="1">
    <citation type="submission" date="2012-04" db="EMBL/GenBank/DDBJ databases">
        <authorList>
            <person name="Genoscope - CEA"/>
        </authorList>
    </citation>
    <scope>NUCLEOTIDE SEQUENCE [LARGE SCALE GENOMIC DNA]</scope>
    <source>
        <strain evidence="1 2">9809</strain>
    </source>
</reference>
<comment type="caution">
    <text evidence="1">The sequence shown here is derived from an EMBL/GenBank/DDBJ whole genome shotgun (WGS) entry which is preliminary data.</text>
</comment>
<gene>
    <name evidence="1" type="ORF">MICAH_3850002</name>
</gene>
<dbReference type="InterPro" id="IPR013424">
    <property type="entry name" value="Ice-binding_C"/>
</dbReference>
<dbReference type="NCBIfam" id="TIGR04155">
    <property type="entry name" value="cyano_PEP"/>
    <property type="match status" value="1"/>
</dbReference>
<evidence type="ECO:0000313" key="1">
    <source>
        <dbReference type="EMBL" id="CCI26268.1"/>
    </source>
</evidence>
<proteinExistence type="predicted"/>
<sequence>MAITGGAFANNSSSVAIRNSILYGNQNSSGTTTNQISGGGVTVANSIIQGGGFTGATDNNPLFVNANADDLRLKAGSPALNAGDVNLLPADSRDLDGDGNTTEKIPLDLAGNTRVAGANVDLVAYEGAELSPTPTPANSRTIFVRANAGGTNNGTSWVDAFTDLQGVLSRIKLAKSALVWLGIIISLEFTSPSASAAIFNNKTTFETAASVAGNLALETFDSFTGPIFQLSSLGITFNPMNAGIQPHSILANCPGPAFSSPNVLANNNACAFPGRGSIASKPTNPSNGIVGIGFFNTGGDDVLQLSAFDASNNLIEQATVSGSSLNPNAFKFLGVVTSTPASRIEISPVGGNGIFSIDNLQVATKSTTPVPEPSTILGIVTLGLGALFSKKYNQDDN</sequence>